<evidence type="ECO:0000259" key="2">
    <source>
        <dbReference type="PROSITE" id="PS50853"/>
    </source>
</evidence>
<dbReference type="InterPro" id="IPR013783">
    <property type="entry name" value="Ig-like_fold"/>
</dbReference>
<organism evidence="5">
    <name type="scientific">Candidatus Kentrum sp. FM</name>
    <dbReference type="NCBI Taxonomy" id="2126340"/>
    <lineage>
        <taxon>Bacteria</taxon>
        <taxon>Pseudomonadati</taxon>
        <taxon>Pseudomonadota</taxon>
        <taxon>Gammaproteobacteria</taxon>
        <taxon>Candidatus Kentrum</taxon>
    </lineage>
</organism>
<dbReference type="InterPro" id="IPR003961">
    <property type="entry name" value="FN3_dom"/>
</dbReference>
<dbReference type="EMBL" id="CAADFA010001007">
    <property type="protein sequence ID" value="VFJ77606.1"/>
    <property type="molecule type" value="Genomic_DNA"/>
</dbReference>
<evidence type="ECO:0000313" key="5">
    <source>
        <dbReference type="EMBL" id="VFK21459.1"/>
    </source>
</evidence>
<protein>
    <submittedName>
        <fullName evidence="5">Fibronectin type III domain-containing protein</fullName>
    </submittedName>
</protein>
<evidence type="ECO:0000313" key="4">
    <source>
        <dbReference type="EMBL" id="VFJ77606.1"/>
    </source>
</evidence>
<proteinExistence type="predicted"/>
<dbReference type="SMART" id="SM00060">
    <property type="entry name" value="FN3"/>
    <property type="match status" value="1"/>
</dbReference>
<dbReference type="InterPro" id="IPR036116">
    <property type="entry name" value="FN3_sf"/>
</dbReference>
<reference evidence="5" key="1">
    <citation type="submission" date="2019-02" db="EMBL/GenBank/DDBJ databases">
        <authorList>
            <person name="Gruber-Vodicka R. H."/>
            <person name="Seah K. B. B."/>
        </authorList>
    </citation>
    <scope>NUCLEOTIDE SEQUENCE</scope>
    <source>
        <strain evidence="3">BECK_BZ163</strain>
        <strain evidence="5">BECK_BZ164</strain>
        <strain evidence="4">BECK_BZ165</strain>
    </source>
</reference>
<dbReference type="EMBL" id="CAADFL010000788">
    <property type="protein sequence ID" value="VFK21459.1"/>
    <property type="molecule type" value="Genomic_DNA"/>
</dbReference>
<dbReference type="Pfam" id="PF00041">
    <property type="entry name" value="fn3"/>
    <property type="match status" value="1"/>
</dbReference>
<keyword evidence="1" id="KW-0175">Coiled coil</keyword>
<dbReference type="PROSITE" id="PS50853">
    <property type="entry name" value="FN3"/>
    <property type="match status" value="1"/>
</dbReference>
<evidence type="ECO:0000313" key="3">
    <source>
        <dbReference type="EMBL" id="VFJ75429.1"/>
    </source>
</evidence>
<sequence>MSSKKFPTRELEILALARRISSGFSAHEDVYPAPPVDVAAFDAAIKEYEEAQYELVKLNAQLKEAVVHKKEKLARLTGNMRKNLRYAENTVDFDDAALHLIGWRGRHARVPLAPPGQARSVHSTDRGTGWIALAWKAPDEGGRVAAYRVQRRADGPDDAWTDVGVALETRIRLSGQESGKRLAFRVVSINKAGEGMPSNEVKVVL</sequence>
<dbReference type="CDD" id="cd00063">
    <property type="entry name" value="FN3"/>
    <property type="match status" value="1"/>
</dbReference>
<dbReference type="EMBL" id="CAADEZ010000834">
    <property type="protein sequence ID" value="VFJ75429.1"/>
    <property type="molecule type" value="Genomic_DNA"/>
</dbReference>
<feature type="domain" description="Fibronectin type-III" evidence="2">
    <location>
        <begin position="114"/>
        <end position="205"/>
    </location>
</feature>
<dbReference type="Gene3D" id="2.60.40.10">
    <property type="entry name" value="Immunoglobulins"/>
    <property type="match status" value="1"/>
</dbReference>
<name>A0A450WWW5_9GAMM</name>
<feature type="coiled-coil region" evidence="1">
    <location>
        <begin position="41"/>
        <end position="79"/>
    </location>
</feature>
<accession>A0A450WWW5</accession>
<evidence type="ECO:0000256" key="1">
    <source>
        <dbReference type="SAM" id="Coils"/>
    </source>
</evidence>
<dbReference type="SUPFAM" id="SSF49265">
    <property type="entry name" value="Fibronectin type III"/>
    <property type="match status" value="1"/>
</dbReference>
<gene>
    <name evidence="3" type="ORF">BECKFM1743A_GA0114220_108341</name>
    <name evidence="5" type="ORF">BECKFM1743B_GA0114221_107883</name>
    <name evidence="4" type="ORF">BECKFM1743C_GA0114222_110071</name>
</gene>
<dbReference type="AlphaFoldDB" id="A0A450WWW5"/>